<dbReference type="Gene3D" id="3.40.50.980">
    <property type="match status" value="2"/>
</dbReference>
<dbReference type="InterPro" id="IPR025110">
    <property type="entry name" value="AMP-bd_C"/>
</dbReference>
<dbReference type="Gene3D" id="3.30.300.30">
    <property type="match status" value="1"/>
</dbReference>
<keyword evidence="4" id="KW-1185">Reference proteome</keyword>
<dbReference type="PANTHER" id="PTHR43767:SF9">
    <property type="entry name" value="LONG-CHAIN-FATTY-ACID--COA LIGASE"/>
    <property type="match status" value="1"/>
</dbReference>
<proteinExistence type="predicted"/>
<dbReference type="InterPro" id="IPR020845">
    <property type="entry name" value="AMP-binding_CS"/>
</dbReference>
<dbReference type="Pfam" id="PF13193">
    <property type="entry name" value="AMP-binding_C"/>
    <property type="match status" value="1"/>
</dbReference>
<dbReference type="Pfam" id="PF00501">
    <property type="entry name" value="AMP-binding"/>
    <property type="match status" value="1"/>
</dbReference>
<accession>A0ABV9Q8E0</accession>
<name>A0ABV9Q8E0_9BACL</name>
<feature type="domain" description="AMP-dependent synthetase/ligase" evidence="1">
    <location>
        <begin position="18"/>
        <end position="385"/>
    </location>
</feature>
<keyword evidence="3" id="KW-0436">Ligase</keyword>
<feature type="domain" description="AMP-binding enzyme C-terminal" evidence="2">
    <location>
        <begin position="436"/>
        <end position="510"/>
    </location>
</feature>
<dbReference type="PANTHER" id="PTHR43767">
    <property type="entry name" value="LONG-CHAIN-FATTY-ACID--COA LIGASE"/>
    <property type="match status" value="1"/>
</dbReference>
<dbReference type="EMBL" id="JBHSHC010000157">
    <property type="protein sequence ID" value="MFC4770253.1"/>
    <property type="molecule type" value="Genomic_DNA"/>
</dbReference>
<dbReference type="Proteomes" id="UP001596002">
    <property type="component" value="Unassembled WGS sequence"/>
</dbReference>
<evidence type="ECO:0000313" key="4">
    <source>
        <dbReference type="Proteomes" id="UP001596002"/>
    </source>
</evidence>
<reference evidence="4" key="1">
    <citation type="journal article" date="2019" name="Int. J. Syst. Evol. Microbiol.">
        <title>The Global Catalogue of Microorganisms (GCM) 10K type strain sequencing project: providing services to taxonomists for standard genome sequencing and annotation.</title>
        <authorList>
            <consortium name="The Broad Institute Genomics Platform"/>
            <consortium name="The Broad Institute Genome Sequencing Center for Infectious Disease"/>
            <person name="Wu L."/>
            <person name="Ma J."/>
        </authorList>
    </citation>
    <scope>NUCLEOTIDE SEQUENCE [LARGE SCALE GENOMIC DNA]</scope>
    <source>
        <strain evidence="4">WYCCWR 12678</strain>
    </source>
</reference>
<dbReference type="CDD" id="cd05936">
    <property type="entry name" value="FC-FACS_FadD_like"/>
    <property type="match status" value="1"/>
</dbReference>
<dbReference type="InterPro" id="IPR050237">
    <property type="entry name" value="ATP-dep_AMP-bd_enzyme"/>
</dbReference>
<evidence type="ECO:0000259" key="2">
    <source>
        <dbReference type="Pfam" id="PF13193"/>
    </source>
</evidence>
<evidence type="ECO:0000259" key="1">
    <source>
        <dbReference type="Pfam" id="PF00501"/>
    </source>
</evidence>
<organism evidence="3 4">
    <name type="scientific">Effusibacillus consociatus</name>
    <dbReference type="NCBI Taxonomy" id="1117041"/>
    <lineage>
        <taxon>Bacteria</taxon>
        <taxon>Bacillati</taxon>
        <taxon>Bacillota</taxon>
        <taxon>Bacilli</taxon>
        <taxon>Bacillales</taxon>
        <taxon>Alicyclobacillaceae</taxon>
        <taxon>Effusibacillus</taxon>
    </lineage>
</organism>
<evidence type="ECO:0000313" key="3">
    <source>
        <dbReference type="EMBL" id="MFC4770253.1"/>
    </source>
</evidence>
<dbReference type="GO" id="GO:0016874">
    <property type="term" value="F:ligase activity"/>
    <property type="evidence" value="ECO:0007669"/>
    <property type="project" value="UniProtKB-KW"/>
</dbReference>
<dbReference type="PROSITE" id="PS00455">
    <property type="entry name" value="AMP_BINDING"/>
    <property type="match status" value="1"/>
</dbReference>
<dbReference type="Gene3D" id="2.30.38.10">
    <property type="entry name" value="Luciferase, Domain 3"/>
    <property type="match status" value="1"/>
</dbReference>
<dbReference type="InterPro" id="IPR045851">
    <property type="entry name" value="AMP-bd_C_sf"/>
</dbReference>
<dbReference type="InterPro" id="IPR000873">
    <property type="entry name" value="AMP-dep_synth/lig_dom"/>
</dbReference>
<sequence length="524" mass="57844">MTTTEEQNLLNLTLPGFLEQACKRFPVRTAIHFKGLELDYQTLWVYANRFAAGLSGLGIEKGDRVAIMLPNCPQYVVAYYGILLAGGIVVQLNPMSVEREIDYFLSDSGTKAMVVFAPLLPKVAGAPSSANLVKKIVVDLPPTGTVYEGDAVGFEAFVAGAPIPTSQVEISPEDVAVLQYTGGTTGRSKGAMLTHRNIAVNAYQTYVVMGGEQKEQDRFLVVLPLFHVYGMTVAMNAGIVGGSQLVILPRFDLEETLNTIRETRPTIFPGVPTMYVAINSHPKAEEYGISSIRICVSGSAPIPVEVIKEFEAKTGGTMIEGYGLSEASPVTHFNPLEKRKPGSIGSTLVYTEAKIVDVSDRTKELPPYEAGELLIRGPQVMKGYWNMPEETAETIQDGWLHTGDIARRDEDGYYYILDRKKDMIIAGGFNVYPRDVEEVLYQHPAVQEAVVIGVPDEYRGENVKAFLVPKPGVTLTEQEMSVFCREKLAAYKVPRIFEFRSELPKTAVGKILRRTLREEEFKRV</sequence>
<protein>
    <submittedName>
        <fullName evidence="3">Long-chain fatty acid--CoA ligase</fullName>
    </submittedName>
</protein>
<dbReference type="SUPFAM" id="SSF56801">
    <property type="entry name" value="Acetyl-CoA synthetase-like"/>
    <property type="match status" value="1"/>
</dbReference>
<comment type="caution">
    <text evidence="3">The sequence shown here is derived from an EMBL/GenBank/DDBJ whole genome shotgun (WGS) entry which is preliminary data.</text>
</comment>
<dbReference type="NCBIfam" id="NF004837">
    <property type="entry name" value="PRK06187.1"/>
    <property type="match status" value="1"/>
</dbReference>
<dbReference type="RefSeq" id="WP_380029684.1">
    <property type="nucleotide sequence ID" value="NZ_JBHSHC010000157.1"/>
</dbReference>
<gene>
    <name evidence="3" type="ORF">ACFO8Q_23535</name>
</gene>